<dbReference type="InterPro" id="IPR001750">
    <property type="entry name" value="ND/Mrp_TM"/>
</dbReference>
<organism evidence="15 16">
    <name type="scientific">Aquiflexum gelatinilyticum</name>
    <dbReference type="NCBI Taxonomy" id="2961943"/>
    <lineage>
        <taxon>Bacteria</taxon>
        <taxon>Pseudomonadati</taxon>
        <taxon>Bacteroidota</taxon>
        <taxon>Cytophagia</taxon>
        <taxon>Cytophagales</taxon>
        <taxon>Cyclobacteriaceae</taxon>
        <taxon>Aquiflexum</taxon>
    </lineage>
</organism>
<keyword evidence="8 10" id="KW-0472">Membrane</keyword>
<evidence type="ECO:0000259" key="11">
    <source>
        <dbReference type="Pfam" id="PF00361"/>
    </source>
</evidence>
<name>A0A9X2P8N5_9BACT</name>
<dbReference type="GO" id="GO:0006811">
    <property type="term" value="P:monoatomic ion transport"/>
    <property type="evidence" value="ECO:0007669"/>
    <property type="project" value="UniProtKB-KW"/>
</dbReference>
<dbReference type="NCBIfam" id="NF009287">
    <property type="entry name" value="PRK12647.1"/>
    <property type="match status" value="1"/>
</dbReference>
<dbReference type="Proteomes" id="UP001142175">
    <property type="component" value="Unassembled WGS sequence"/>
</dbReference>
<evidence type="ECO:0000256" key="8">
    <source>
        <dbReference type="ARBA" id="ARBA00023136"/>
    </source>
</evidence>
<evidence type="ECO:0000256" key="2">
    <source>
        <dbReference type="ARBA" id="ARBA00022448"/>
    </source>
</evidence>
<proteinExistence type="predicted"/>
<evidence type="ECO:0000256" key="3">
    <source>
        <dbReference type="ARBA" id="ARBA00022449"/>
    </source>
</evidence>
<dbReference type="Pfam" id="PF00361">
    <property type="entry name" value="Proton_antipo_M"/>
    <property type="match status" value="1"/>
</dbReference>
<evidence type="ECO:0000256" key="1">
    <source>
        <dbReference type="ARBA" id="ARBA00004651"/>
    </source>
</evidence>
<feature type="transmembrane region" description="Helical" evidence="10">
    <location>
        <begin position="29"/>
        <end position="45"/>
    </location>
</feature>
<dbReference type="AlphaFoldDB" id="A0A9X2P8N5"/>
<keyword evidence="6 10" id="KW-1133">Transmembrane helix</keyword>
<feature type="transmembrane region" description="Helical" evidence="10">
    <location>
        <begin position="647"/>
        <end position="665"/>
    </location>
</feature>
<gene>
    <name evidence="15" type="ORF">NU887_20765</name>
</gene>
<dbReference type="GO" id="GO:0005886">
    <property type="term" value="C:plasma membrane"/>
    <property type="evidence" value="ECO:0007669"/>
    <property type="project" value="UniProtKB-SubCell"/>
</dbReference>
<dbReference type="InterPro" id="IPR025383">
    <property type="entry name" value="MrpA_C/MbhD"/>
</dbReference>
<keyword evidence="16" id="KW-1185">Reference proteome</keyword>
<feature type="transmembrane region" description="Helical" evidence="10">
    <location>
        <begin position="296"/>
        <end position="314"/>
    </location>
</feature>
<dbReference type="InterPro" id="IPR001516">
    <property type="entry name" value="Proton_antipo_N"/>
</dbReference>
<dbReference type="Pfam" id="PF20501">
    <property type="entry name" value="MbhE"/>
    <property type="match status" value="1"/>
</dbReference>
<feature type="transmembrane region" description="Helical" evidence="10">
    <location>
        <begin position="107"/>
        <end position="124"/>
    </location>
</feature>
<evidence type="ECO:0000256" key="6">
    <source>
        <dbReference type="ARBA" id="ARBA00022989"/>
    </source>
</evidence>
<feature type="transmembrane region" description="Helical" evidence="10">
    <location>
        <begin position="365"/>
        <end position="387"/>
    </location>
</feature>
<feature type="domain" description="MrpA C-terminal/MbhD" evidence="13">
    <location>
        <begin position="605"/>
        <end position="670"/>
    </location>
</feature>
<feature type="transmembrane region" description="Helical" evidence="10">
    <location>
        <begin position="320"/>
        <end position="344"/>
    </location>
</feature>
<sequence>MLVAVVLGFIFALLVPFFSRFTKRAISLVYPLIPLFLFLYFLGFLEKIKSEGQILFHYNWVPSLGIDLSFRLDGLSLLFALMITGIGTLVFAYTANYLKGHQYLDRFYGYLSMFMASMLGVVLSDNLMSMFIFWELTSISSYFLIGFNNDDPASRKSALTALSITGFGGLVMLSGIILLQVVGGSYSFTELLNSSEIIKNSNSYGWIIALMFVGAFTKSAQFPFHFWLPGAMKAPTPVSTYLHSATMVKAGIYLLARFTPLLGDTIWWNSTLVTVGAITMVYAAIHSVFRVDLKGILAYSTISALGILVFLIGIGTEKSLLAAGIFILAHALYKAALFLITGIIDHETGSRDVSKLAGLQKVMMPVAIAGFLAALSSAGLPFLLGFISKEVMYEATLQLGNWALILTALAVLTKILLLVAGFWAGIKPFTGNLPSEFNKAHMPSPLLWVPPLLLGFLSLGFGMFPFFIQESLIQPVFSSISGSDTTIELKLWHGFNLVLLLSVLTLVSGGLLYFFLKPSKALIEKTFKFEVISPQNIIENGSNLFGSFARFWTRFFQNGYLRNYVITILAFLTLLMAYRLFGEVNIYIDWEQISTVSYYEAIVVLMMIISIIFAISTNSRTTAIVALGVVGFANCLFFIFYSAPDLAMTQFSIDTLTVLLFMLVLVKLPKNKSFSSKGMKFRDAFLSLTFGVLIAILTLEVFEEPSSSEVSKYFADNAYLLAKGRNVVNVILVDYRGFDTMIETVVLVIAAAGVFSLMKLDLNPSKKDL</sequence>
<dbReference type="PANTHER" id="PTHR43373:SF1">
    <property type="entry name" value="NA(+)_H(+) ANTIPORTER SUBUNIT A"/>
    <property type="match status" value="1"/>
</dbReference>
<comment type="caution">
    <text evidence="15">The sequence shown here is derived from an EMBL/GenBank/DDBJ whole genome shotgun (WGS) entry which is preliminary data.</text>
</comment>
<dbReference type="InterPro" id="IPR046806">
    <property type="entry name" value="MrpA_C/MbhE"/>
</dbReference>
<keyword evidence="7" id="KW-0406">Ion transport</keyword>
<reference evidence="15" key="1">
    <citation type="submission" date="2022-08" db="EMBL/GenBank/DDBJ databases">
        <authorList>
            <person name="Zhang D."/>
        </authorList>
    </citation>
    <scope>NUCLEOTIDE SEQUENCE</scope>
    <source>
        <strain evidence="15">XJ19-11</strain>
    </source>
</reference>
<evidence type="ECO:0000256" key="7">
    <source>
        <dbReference type="ARBA" id="ARBA00023065"/>
    </source>
</evidence>
<dbReference type="PANTHER" id="PTHR43373">
    <property type="entry name" value="NA(+)/H(+) ANTIPORTER SUBUNIT"/>
    <property type="match status" value="1"/>
</dbReference>
<evidence type="ECO:0000313" key="16">
    <source>
        <dbReference type="Proteomes" id="UP001142175"/>
    </source>
</evidence>
<keyword evidence="3" id="KW-0050">Antiport</keyword>
<comment type="subcellular location">
    <subcellularLocation>
        <location evidence="1">Cell membrane</location>
        <topology evidence="1">Multi-pass membrane protein</topology>
    </subcellularLocation>
    <subcellularLocation>
        <location evidence="9">Membrane</location>
        <topology evidence="9">Multi-pass membrane protein</topology>
    </subcellularLocation>
</comment>
<evidence type="ECO:0000256" key="9">
    <source>
        <dbReference type="RuleBase" id="RU000320"/>
    </source>
</evidence>
<keyword evidence="5 9" id="KW-0812">Transmembrane</keyword>
<feature type="transmembrane region" description="Helical" evidence="10">
    <location>
        <begin position="446"/>
        <end position="468"/>
    </location>
</feature>
<evidence type="ECO:0000259" key="13">
    <source>
        <dbReference type="Pfam" id="PF13244"/>
    </source>
</evidence>
<evidence type="ECO:0000313" key="15">
    <source>
        <dbReference type="EMBL" id="MCR9017482.1"/>
    </source>
</evidence>
<feature type="domain" description="NADH:quinone oxidoreductase/Mrp antiporter transmembrane" evidence="11">
    <location>
        <begin position="124"/>
        <end position="409"/>
    </location>
</feature>
<dbReference type="Pfam" id="PF00662">
    <property type="entry name" value="Proton_antipo_N"/>
    <property type="match status" value="1"/>
</dbReference>
<evidence type="ECO:0000256" key="10">
    <source>
        <dbReference type="SAM" id="Phobius"/>
    </source>
</evidence>
<accession>A0A9X2P8N5</accession>
<feature type="transmembrane region" description="Helical" evidence="10">
    <location>
        <begin position="741"/>
        <end position="760"/>
    </location>
</feature>
<feature type="transmembrane region" description="Helical" evidence="10">
    <location>
        <begin position="266"/>
        <end position="284"/>
    </location>
</feature>
<feature type="transmembrane region" description="Helical" evidence="10">
    <location>
        <begin position="622"/>
        <end position="641"/>
    </location>
</feature>
<dbReference type="InterPro" id="IPR050616">
    <property type="entry name" value="CPA3_Na-H_Antiporter_A"/>
</dbReference>
<keyword evidence="4" id="KW-1003">Cell membrane</keyword>
<dbReference type="GO" id="GO:0015297">
    <property type="term" value="F:antiporter activity"/>
    <property type="evidence" value="ECO:0007669"/>
    <property type="project" value="UniProtKB-KW"/>
</dbReference>
<feature type="transmembrane region" description="Helical" evidence="10">
    <location>
        <begin position="685"/>
        <end position="702"/>
    </location>
</feature>
<evidence type="ECO:0000256" key="4">
    <source>
        <dbReference type="ARBA" id="ARBA00022475"/>
    </source>
</evidence>
<feature type="transmembrane region" description="Helical" evidence="10">
    <location>
        <begin position="497"/>
        <end position="516"/>
    </location>
</feature>
<feature type="transmembrane region" description="Helical" evidence="10">
    <location>
        <begin position="399"/>
        <end position="425"/>
    </location>
</feature>
<dbReference type="Pfam" id="PF13244">
    <property type="entry name" value="MbhD"/>
    <property type="match status" value="1"/>
</dbReference>
<dbReference type="PRINTS" id="PR01434">
    <property type="entry name" value="NADHDHGNASE5"/>
</dbReference>
<feature type="transmembrane region" description="Helical" evidence="10">
    <location>
        <begin position="203"/>
        <end position="228"/>
    </location>
</feature>
<evidence type="ECO:0000256" key="5">
    <source>
        <dbReference type="ARBA" id="ARBA00022692"/>
    </source>
</evidence>
<feature type="transmembrane region" description="Helical" evidence="10">
    <location>
        <begin position="159"/>
        <end position="183"/>
    </location>
</feature>
<feature type="transmembrane region" description="Helical" evidence="10">
    <location>
        <begin position="596"/>
        <end position="615"/>
    </location>
</feature>
<feature type="transmembrane region" description="Helical" evidence="10">
    <location>
        <begin position="560"/>
        <end position="581"/>
    </location>
</feature>
<evidence type="ECO:0000259" key="12">
    <source>
        <dbReference type="Pfam" id="PF00662"/>
    </source>
</evidence>
<protein>
    <submittedName>
        <fullName evidence="15">Monovalent cation/H+ antiporter subunit A</fullName>
    </submittedName>
</protein>
<evidence type="ECO:0000259" key="14">
    <source>
        <dbReference type="Pfam" id="PF20501"/>
    </source>
</evidence>
<dbReference type="RefSeq" id="WP_258425316.1">
    <property type="nucleotide sequence ID" value="NZ_JANSUY010000031.1"/>
</dbReference>
<feature type="domain" description="MrpA C-terminal/MbhE" evidence="14">
    <location>
        <begin position="681"/>
        <end position="759"/>
    </location>
</feature>
<dbReference type="EMBL" id="JANSUY010000031">
    <property type="protein sequence ID" value="MCR9017482.1"/>
    <property type="molecule type" value="Genomic_DNA"/>
</dbReference>
<keyword evidence="2" id="KW-0813">Transport</keyword>
<feature type="transmembrane region" description="Helical" evidence="10">
    <location>
        <begin position="76"/>
        <end position="95"/>
    </location>
</feature>
<feature type="domain" description="NADH-Ubiquinone oxidoreductase (complex I) chain 5 N-terminal" evidence="12">
    <location>
        <begin position="63"/>
        <end position="108"/>
    </location>
</feature>